<proteinExistence type="predicted"/>
<name>A0A5J4X047_9EUKA</name>
<organism evidence="1 2">
    <name type="scientific">Streblomastix strix</name>
    <dbReference type="NCBI Taxonomy" id="222440"/>
    <lineage>
        <taxon>Eukaryota</taxon>
        <taxon>Metamonada</taxon>
        <taxon>Preaxostyla</taxon>
        <taxon>Oxymonadida</taxon>
        <taxon>Streblomastigidae</taxon>
        <taxon>Streblomastix</taxon>
    </lineage>
</organism>
<gene>
    <name evidence="1" type="ORF">EZS28_003742</name>
</gene>
<comment type="caution">
    <text evidence="1">The sequence shown here is derived from an EMBL/GenBank/DDBJ whole genome shotgun (WGS) entry which is preliminary data.</text>
</comment>
<accession>A0A5J4X047</accession>
<evidence type="ECO:0000313" key="2">
    <source>
        <dbReference type="Proteomes" id="UP000324800"/>
    </source>
</evidence>
<evidence type="ECO:0000313" key="1">
    <source>
        <dbReference type="EMBL" id="KAA6400728.1"/>
    </source>
</evidence>
<reference evidence="1 2" key="1">
    <citation type="submission" date="2019-03" db="EMBL/GenBank/DDBJ databases">
        <title>Single cell metagenomics reveals metabolic interactions within the superorganism composed of flagellate Streblomastix strix and complex community of Bacteroidetes bacteria on its surface.</title>
        <authorList>
            <person name="Treitli S.C."/>
            <person name="Kolisko M."/>
            <person name="Husnik F."/>
            <person name="Keeling P."/>
            <person name="Hampl V."/>
        </authorList>
    </citation>
    <scope>NUCLEOTIDE SEQUENCE [LARGE SCALE GENOMIC DNA]</scope>
    <source>
        <strain evidence="1">ST1C</strain>
    </source>
</reference>
<protein>
    <submittedName>
        <fullName evidence="1">Uncharacterized protein</fullName>
    </submittedName>
</protein>
<sequence length="95" mass="10790">MVICVKVVINEEMSLIEVLELKQMLVSMLLYDVAQVHFFFCVFQVSCVSFADVDALEAQSSKRGMYHQQNMSKGTYHILICQCQECCFRGLGGEP</sequence>
<dbReference type="AlphaFoldDB" id="A0A5J4X047"/>
<dbReference type="Proteomes" id="UP000324800">
    <property type="component" value="Unassembled WGS sequence"/>
</dbReference>
<dbReference type="EMBL" id="SNRW01000511">
    <property type="protein sequence ID" value="KAA6400728.1"/>
    <property type="molecule type" value="Genomic_DNA"/>
</dbReference>